<accession>G5BLC9</accession>
<evidence type="ECO:0000313" key="3">
    <source>
        <dbReference type="EMBL" id="EHB10090.1"/>
    </source>
</evidence>
<dbReference type="Proteomes" id="UP000006813">
    <property type="component" value="Unassembled WGS sequence"/>
</dbReference>
<evidence type="ECO:0000256" key="1">
    <source>
        <dbReference type="ARBA" id="ARBA00035009"/>
    </source>
</evidence>
<feature type="region of interest" description="Disordered" evidence="2">
    <location>
        <begin position="114"/>
        <end position="138"/>
    </location>
</feature>
<feature type="compositionally biased region" description="Polar residues" evidence="2">
    <location>
        <begin position="168"/>
        <end position="178"/>
    </location>
</feature>
<dbReference type="PANTHER" id="PTHR21859">
    <property type="entry name" value="ACROSOME-SPECIFIC PROTEIN"/>
    <property type="match status" value="1"/>
</dbReference>
<feature type="region of interest" description="Disordered" evidence="2">
    <location>
        <begin position="162"/>
        <end position="193"/>
    </location>
</feature>
<comment type="similarity">
    <text evidence="1">Belongs to the SPATA31 family.</text>
</comment>
<organism evidence="3 4">
    <name type="scientific">Heterocephalus glaber</name>
    <name type="common">Naked mole rat</name>
    <dbReference type="NCBI Taxonomy" id="10181"/>
    <lineage>
        <taxon>Eukaryota</taxon>
        <taxon>Metazoa</taxon>
        <taxon>Chordata</taxon>
        <taxon>Craniata</taxon>
        <taxon>Vertebrata</taxon>
        <taxon>Euteleostomi</taxon>
        <taxon>Mammalia</taxon>
        <taxon>Eutheria</taxon>
        <taxon>Euarchontoglires</taxon>
        <taxon>Glires</taxon>
        <taxon>Rodentia</taxon>
        <taxon>Hystricomorpha</taxon>
        <taxon>Bathyergidae</taxon>
        <taxon>Heterocephalus</taxon>
    </lineage>
</organism>
<proteinExistence type="inferred from homology"/>
<evidence type="ECO:0000256" key="2">
    <source>
        <dbReference type="SAM" id="MobiDB-lite"/>
    </source>
</evidence>
<dbReference type="PANTHER" id="PTHR21859:SF12">
    <property type="entry name" value="SPERMATOGENESIS-ASSOCIATED PROTEIN 31D1"/>
    <property type="match status" value="1"/>
</dbReference>
<dbReference type="AlphaFoldDB" id="G5BLC9"/>
<protein>
    <submittedName>
        <fullName evidence="3">Uncharacterized protein</fullName>
    </submittedName>
</protein>
<dbReference type="InParanoid" id="G5BLC9"/>
<dbReference type="EMBL" id="JH170879">
    <property type="protein sequence ID" value="EHB10090.1"/>
    <property type="molecule type" value="Genomic_DNA"/>
</dbReference>
<feature type="region of interest" description="Disordered" evidence="2">
    <location>
        <begin position="39"/>
        <end position="69"/>
    </location>
</feature>
<sequence>MAFMTPCASVVWNQVRGLRTDVSLASSNLNINTLCHRDQGASSEDVAASQANIKTHMRRGQKPQDPQDVLSKYQDKKFPLAEKRMCPLTLKTGDPGGVSAGLDAYQCRRRSCPHQDRTLEKTHGSKSSPTLSLKGPSPLENRFKTKMKHFFQWLCPTMKHRAQESSKGKTSALSSCVQSRGRGRAGFMGNTKD</sequence>
<name>G5BLC9_HETGA</name>
<gene>
    <name evidence="3" type="ORF">GW7_08723</name>
</gene>
<evidence type="ECO:0000313" key="4">
    <source>
        <dbReference type="Proteomes" id="UP000006813"/>
    </source>
</evidence>
<reference evidence="3 4" key="1">
    <citation type="journal article" date="2011" name="Nature">
        <title>Genome sequencing reveals insights into physiology and longevity of the naked mole rat.</title>
        <authorList>
            <person name="Kim E.B."/>
            <person name="Fang X."/>
            <person name="Fushan A.A."/>
            <person name="Huang Z."/>
            <person name="Lobanov A.V."/>
            <person name="Han L."/>
            <person name="Marino S.M."/>
            <person name="Sun X."/>
            <person name="Turanov A.A."/>
            <person name="Yang P."/>
            <person name="Yim S.H."/>
            <person name="Zhao X."/>
            <person name="Kasaikina M.V."/>
            <person name="Stoletzki N."/>
            <person name="Peng C."/>
            <person name="Polak P."/>
            <person name="Xiong Z."/>
            <person name="Kiezun A."/>
            <person name="Zhu Y."/>
            <person name="Chen Y."/>
            <person name="Kryukov G.V."/>
            <person name="Zhang Q."/>
            <person name="Peshkin L."/>
            <person name="Yang L."/>
            <person name="Bronson R.T."/>
            <person name="Buffenstein R."/>
            <person name="Wang B."/>
            <person name="Han C."/>
            <person name="Li Q."/>
            <person name="Chen L."/>
            <person name="Zhao W."/>
            <person name="Sunyaev S.R."/>
            <person name="Park T.J."/>
            <person name="Zhang G."/>
            <person name="Wang J."/>
            <person name="Gladyshev V.N."/>
        </authorList>
    </citation>
    <scope>NUCLEOTIDE SEQUENCE [LARGE SCALE GENOMIC DNA]</scope>
</reference>
<feature type="compositionally biased region" description="Basic and acidic residues" evidence="2">
    <location>
        <begin position="114"/>
        <end position="123"/>
    </location>
</feature>